<evidence type="ECO:0000313" key="3">
    <source>
        <dbReference type="Proteomes" id="UP000005113"/>
    </source>
</evidence>
<feature type="transmembrane region" description="Helical" evidence="1">
    <location>
        <begin position="33"/>
        <end position="60"/>
    </location>
</feature>
<evidence type="ECO:0000256" key="1">
    <source>
        <dbReference type="SAM" id="Phobius"/>
    </source>
</evidence>
<sequence length="108" mass="11967">MFIILTIILAGALAIGKWYWDSAAEQSLPKLKWLLIGMGLFIGSYILIGIVVSLVFELVFGDLAISIHEIGKILITASFAISVCKWGNKRWLENYSPPQKSDILDADI</sequence>
<gene>
    <name evidence="2" type="ORF">SapgrDRAFT_0813</name>
</gene>
<evidence type="ECO:0000313" key="2">
    <source>
        <dbReference type="EMBL" id="EJF52550.1"/>
    </source>
</evidence>
<dbReference type="OrthoDB" id="9842788at2"/>
<dbReference type="RefSeq" id="WP_002657574.1">
    <property type="nucleotide sequence ID" value="NZ_JH719942.1"/>
</dbReference>
<keyword evidence="1" id="KW-0472">Membrane</keyword>
<accession>J1I1I2</accession>
<dbReference type="HOGENOM" id="CLU_2208225_0_0_10"/>
<dbReference type="Proteomes" id="UP000005113">
    <property type="component" value="Unassembled WGS sequence"/>
</dbReference>
<keyword evidence="1" id="KW-0812">Transmembrane</keyword>
<dbReference type="EMBL" id="JH719942">
    <property type="protein sequence ID" value="EJF52550.1"/>
    <property type="molecule type" value="Genomic_DNA"/>
</dbReference>
<keyword evidence="1" id="KW-1133">Transmembrane helix</keyword>
<proteinExistence type="predicted"/>
<organism evidence="2 3">
    <name type="scientific">Saprospira grandis DSM 2844</name>
    <dbReference type="NCBI Taxonomy" id="694433"/>
    <lineage>
        <taxon>Bacteria</taxon>
        <taxon>Pseudomonadati</taxon>
        <taxon>Bacteroidota</taxon>
        <taxon>Saprospiria</taxon>
        <taxon>Saprospirales</taxon>
        <taxon>Saprospiraceae</taxon>
        <taxon>Saprospira</taxon>
    </lineage>
</organism>
<name>J1I1I2_9BACT</name>
<protein>
    <submittedName>
        <fullName evidence="2">Uncharacterized protein</fullName>
    </submittedName>
</protein>
<reference evidence="3" key="1">
    <citation type="journal article" date="2012" name="Stand. Genomic Sci.">
        <title>Permanent draft genome sequence of the gliding predator Saprospira grandis strain Sa g1 (= HR1).</title>
        <authorList>
            <person name="Mavromatis K."/>
            <person name="Chertkov O."/>
            <person name="Lapidus A."/>
            <person name="Nolan M."/>
            <person name="Lucas S."/>
            <person name="Tice H."/>
            <person name="Del Rio T.G."/>
            <person name="Cheng J.F."/>
            <person name="Han C."/>
            <person name="Tapia R."/>
            <person name="Bruce D."/>
            <person name="Goodwin L.A."/>
            <person name="Pitluck S."/>
            <person name="Huntemann M."/>
            <person name="Liolios K."/>
            <person name="Pagani I."/>
            <person name="Ivanova N."/>
            <person name="Mikhailova N."/>
            <person name="Pati A."/>
            <person name="Chen A."/>
            <person name="Palaniappan K."/>
            <person name="Land M."/>
            <person name="Brambilla E.M."/>
            <person name="Rohde M."/>
            <person name="Spring S."/>
            <person name="Goker M."/>
            <person name="Detter J.C."/>
            <person name="Bristow J."/>
            <person name="Eisen J.A."/>
            <person name="Markowitz V."/>
            <person name="Hugenholtz P."/>
            <person name="Kyrpides N.C."/>
            <person name="Klenk H.P."/>
            <person name="Woyke T."/>
        </authorList>
    </citation>
    <scope>NUCLEOTIDE SEQUENCE [LARGE SCALE GENOMIC DNA]</scope>
    <source>
        <strain evidence="3">DSM 2844</strain>
    </source>
</reference>
<dbReference type="AlphaFoldDB" id="J1I1I2"/>